<reference evidence="2 3" key="3">
    <citation type="journal article" date="2010" name="BMC Genomics">
        <title>Transcriptome sequencing and comparative analysis of cucumber flowers with different sex types.</title>
        <authorList>
            <person name="Guo S."/>
            <person name="Zheng Y."/>
            <person name="Joung J.G."/>
            <person name="Liu S."/>
            <person name="Zhang Z."/>
            <person name="Crasta O.R."/>
            <person name="Sobral B.W."/>
            <person name="Xu Y."/>
            <person name="Huang S."/>
            <person name="Fei Z."/>
        </authorList>
    </citation>
    <scope>NUCLEOTIDE SEQUENCE [LARGE SCALE GENOMIC DNA]</scope>
    <source>
        <strain evidence="3">cv. 9930</strain>
    </source>
</reference>
<organism evidence="2 3">
    <name type="scientific">Cucumis sativus</name>
    <name type="common">Cucumber</name>
    <dbReference type="NCBI Taxonomy" id="3659"/>
    <lineage>
        <taxon>Eukaryota</taxon>
        <taxon>Viridiplantae</taxon>
        <taxon>Streptophyta</taxon>
        <taxon>Embryophyta</taxon>
        <taxon>Tracheophyta</taxon>
        <taxon>Spermatophyta</taxon>
        <taxon>Magnoliopsida</taxon>
        <taxon>eudicotyledons</taxon>
        <taxon>Gunneridae</taxon>
        <taxon>Pentapetalae</taxon>
        <taxon>rosids</taxon>
        <taxon>fabids</taxon>
        <taxon>Cucurbitales</taxon>
        <taxon>Cucurbitaceae</taxon>
        <taxon>Benincaseae</taxon>
        <taxon>Cucumis</taxon>
    </lineage>
</organism>
<dbReference type="EMBL" id="CM002922">
    <property type="protein sequence ID" value="KGN65994.1"/>
    <property type="molecule type" value="Genomic_DNA"/>
</dbReference>
<sequence>MKKRCGFRRNGWNLEVSVLRINNTNVGDAAEGREYEIILDSLDDRKMISKFVVLFIFFIKKVDEITKTEPLTTRIKHSRSPPFPFHSHISFSSLLFLTISVSNTSSTSVVSHSDVQSHSATQTEKRERRGTRSDMELLMWTREAASNAWSHQEESTK</sequence>
<feature type="compositionally biased region" description="Low complexity" evidence="1">
    <location>
        <begin position="110"/>
        <end position="119"/>
    </location>
</feature>
<accession>A0A0A0LYB8</accession>
<dbReference type="Gramene" id="KGN65994">
    <property type="protein sequence ID" value="KGN65994"/>
    <property type="gene ID" value="Csa_1G560770"/>
</dbReference>
<reference evidence="2 3" key="2">
    <citation type="journal article" date="2009" name="PLoS ONE">
        <title>An integrated genetic and cytogenetic map of the cucumber genome.</title>
        <authorList>
            <person name="Ren Y."/>
            <person name="Zhang Z."/>
            <person name="Liu J."/>
            <person name="Staub J.E."/>
            <person name="Han Y."/>
            <person name="Cheng Z."/>
            <person name="Li X."/>
            <person name="Lu J."/>
            <person name="Miao H."/>
            <person name="Kang H."/>
            <person name="Xie B."/>
            <person name="Gu X."/>
            <person name="Wang X."/>
            <person name="Du Y."/>
            <person name="Jin W."/>
            <person name="Huang S."/>
        </authorList>
    </citation>
    <scope>NUCLEOTIDE SEQUENCE [LARGE SCALE GENOMIC DNA]</scope>
    <source>
        <strain evidence="3">cv. 9930</strain>
    </source>
</reference>
<proteinExistence type="predicted"/>
<keyword evidence="3" id="KW-1185">Reference proteome</keyword>
<evidence type="ECO:0000313" key="2">
    <source>
        <dbReference type="EMBL" id="KGN65994.1"/>
    </source>
</evidence>
<dbReference type="AlphaFoldDB" id="A0A0A0LYB8"/>
<reference evidence="2 3" key="1">
    <citation type="journal article" date="2009" name="Nat. Genet.">
        <title>The genome of the cucumber, Cucumis sativus L.</title>
        <authorList>
            <person name="Huang S."/>
            <person name="Li R."/>
            <person name="Zhang Z."/>
            <person name="Li L."/>
            <person name="Gu X."/>
            <person name="Fan W."/>
            <person name="Lucas W.J."/>
            <person name="Wang X."/>
            <person name="Xie B."/>
            <person name="Ni P."/>
            <person name="Ren Y."/>
            <person name="Zhu H."/>
            <person name="Li J."/>
            <person name="Lin K."/>
            <person name="Jin W."/>
            <person name="Fei Z."/>
            <person name="Li G."/>
            <person name="Staub J."/>
            <person name="Kilian A."/>
            <person name="van der Vossen E.A."/>
            <person name="Wu Y."/>
            <person name="Guo J."/>
            <person name="He J."/>
            <person name="Jia Z."/>
            <person name="Ren Y."/>
            <person name="Tian G."/>
            <person name="Lu Y."/>
            <person name="Ruan J."/>
            <person name="Qian W."/>
            <person name="Wang M."/>
            <person name="Huang Q."/>
            <person name="Li B."/>
            <person name="Xuan Z."/>
            <person name="Cao J."/>
            <person name="Asan"/>
            <person name="Wu Z."/>
            <person name="Zhang J."/>
            <person name="Cai Q."/>
            <person name="Bai Y."/>
            <person name="Zhao B."/>
            <person name="Han Y."/>
            <person name="Li Y."/>
            <person name="Li X."/>
            <person name="Wang S."/>
            <person name="Shi Q."/>
            <person name="Liu S."/>
            <person name="Cho W.K."/>
            <person name="Kim J.Y."/>
            <person name="Xu Y."/>
            <person name="Heller-Uszynska K."/>
            <person name="Miao H."/>
            <person name="Cheng Z."/>
            <person name="Zhang S."/>
            <person name="Wu J."/>
            <person name="Yang Y."/>
            <person name="Kang H."/>
            <person name="Li M."/>
            <person name="Liang H."/>
            <person name="Ren X."/>
            <person name="Shi Z."/>
            <person name="Wen M."/>
            <person name="Jian M."/>
            <person name="Yang H."/>
            <person name="Zhang G."/>
            <person name="Yang Z."/>
            <person name="Chen R."/>
            <person name="Liu S."/>
            <person name="Li J."/>
            <person name="Ma L."/>
            <person name="Liu H."/>
            <person name="Zhou Y."/>
            <person name="Zhao J."/>
            <person name="Fang X."/>
            <person name="Li G."/>
            <person name="Fang L."/>
            <person name="Li Y."/>
            <person name="Liu D."/>
            <person name="Zheng H."/>
            <person name="Zhang Y."/>
            <person name="Qin N."/>
            <person name="Li Z."/>
            <person name="Yang G."/>
            <person name="Yang S."/>
            <person name="Bolund L."/>
            <person name="Kristiansen K."/>
            <person name="Zheng H."/>
            <person name="Li S."/>
            <person name="Zhang X."/>
            <person name="Yang H."/>
            <person name="Wang J."/>
            <person name="Sun R."/>
            <person name="Zhang B."/>
            <person name="Jiang S."/>
            <person name="Wang J."/>
            <person name="Du Y."/>
            <person name="Li S."/>
        </authorList>
    </citation>
    <scope>NUCLEOTIDE SEQUENCE [LARGE SCALE GENOMIC DNA]</scope>
    <source>
        <strain evidence="3">cv. 9930</strain>
    </source>
</reference>
<evidence type="ECO:0000313" key="3">
    <source>
        <dbReference type="Proteomes" id="UP000029981"/>
    </source>
</evidence>
<name>A0A0A0LYB8_CUCSA</name>
<feature type="region of interest" description="Disordered" evidence="1">
    <location>
        <begin position="110"/>
        <end position="133"/>
    </location>
</feature>
<reference evidence="2 3" key="4">
    <citation type="journal article" date="2011" name="BMC Genomics">
        <title>RNA-Seq improves annotation of protein-coding genes in the cucumber genome.</title>
        <authorList>
            <person name="Li Z."/>
            <person name="Zhang Z."/>
            <person name="Yan P."/>
            <person name="Huang S."/>
            <person name="Fei Z."/>
            <person name="Lin K."/>
        </authorList>
    </citation>
    <scope>NUCLEOTIDE SEQUENCE [LARGE SCALE GENOMIC DNA]</scope>
    <source>
        <strain evidence="3">cv. 9930</strain>
    </source>
</reference>
<evidence type="ECO:0000256" key="1">
    <source>
        <dbReference type="SAM" id="MobiDB-lite"/>
    </source>
</evidence>
<protein>
    <submittedName>
        <fullName evidence="2">Uncharacterized protein</fullName>
    </submittedName>
</protein>
<dbReference type="Proteomes" id="UP000029981">
    <property type="component" value="Chromosome 1"/>
</dbReference>
<gene>
    <name evidence="2" type="ORF">Csa_1G560770</name>
</gene>
<feature type="compositionally biased region" description="Basic and acidic residues" evidence="1">
    <location>
        <begin position="123"/>
        <end position="133"/>
    </location>
</feature>